<name>A0A6V7WL29_MELEN</name>
<dbReference type="EMBL" id="CAJEWN010000651">
    <property type="protein sequence ID" value="CAD2187703.1"/>
    <property type="molecule type" value="Genomic_DNA"/>
</dbReference>
<comment type="caution">
    <text evidence="1">The sequence shown here is derived from an EMBL/GenBank/DDBJ whole genome shotgun (WGS) entry which is preliminary data.</text>
</comment>
<evidence type="ECO:0000313" key="1">
    <source>
        <dbReference type="EMBL" id="CAD2187703.1"/>
    </source>
</evidence>
<gene>
    <name evidence="1" type="ORF">MENT_LOCUS40304</name>
</gene>
<dbReference type="Proteomes" id="UP000580250">
    <property type="component" value="Unassembled WGS sequence"/>
</dbReference>
<reference evidence="1 2" key="1">
    <citation type="submission" date="2020-08" db="EMBL/GenBank/DDBJ databases">
        <authorList>
            <person name="Koutsovoulos G."/>
            <person name="Danchin GJ E."/>
        </authorList>
    </citation>
    <scope>NUCLEOTIDE SEQUENCE [LARGE SCALE GENOMIC DNA]</scope>
</reference>
<sequence>MKIPCFSLAFPSVSLHFLNSLQFLHIFFLPFPPHENYSLFSRGIALMHCFYYKENFLQIFFSKYN</sequence>
<evidence type="ECO:0000313" key="2">
    <source>
        <dbReference type="Proteomes" id="UP000580250"/>
    </source>
</evidence>
<protein>
    <submittedName>
        <fullName evidence="1">Uncharacterized protein</fullName>
    </submittedName>
</protein>
<accession>A0A6V7WL29</accession>
<proteinExistence type="predicted"/>
<organism evidence="1 2">
    <name type="scientific">Meloidogyne enterolobii</name>
    <name type="common">Root-knot nematode worm</name>
    <name type="synonym">Meloidogyne mayaguensis</name>
    <dbReference type="NCBI Taxonomy" id="390850"/>
    <lineage>
        <taxon>Eukaryota</taxon>
        <taxon>Metazoa</taxon>
        <taxon>Ecdysozoa</taxon>
        <taxon>Nematoda</taxon>
        <taxon>Chromadorea</taxon>
        <taxon>Rhabditida</taxon>
        <taxon>Tylenchina</taxon>
        <taxon>Tylenchomorpha</taxon>
        <taxon>Tylenchoidea</taxon>
        <taxon>Meloidogynidae</taxon>
        <taxon>Meloidogyninae</taxon>
        <taxon>Meloidogyne</taxon>
    </lineage>
</organism>
<dbReference type="AlphaFoldDB" id="A0A6V7WL29"/>